<evidence type="ECO:0000313" key="2">
    <source>
        <dbReference type="EMBL" id="KAK7495561.1"/>
    </source>
</evidence>
<feature type="transmembrane region" description="Helical" evidence="1">
    <location>
        <begin position="20"/>
        <end position="40"/>
    </location>
</feature>
<organism evidence="2 3">
    <name type="scientific">Batillaria attramentaria</name>
    <dbReference type="NCBI Taxonomy" id="370345"/>
    <lineage>
        <taxon>Eukaryota</taxon>
        <taxon>Metazoa</taxon>
        <taxon>Spiralia</taxon>
        <taxon>Lophotrochozoa</taxon>
        <taxon>Mollusca</taxon>
        <taxon>Gastropoda</taxon>
        <taxon>Caenogastropoda</taxon>
        <taxon>Sorbeoconcha</taxon>
        <taxon>Cerithioidea</taxon>
        <taxon>Batillariidae</taxon>
        <taxon>Batillaria</taxon>
    </lineage>
</organism>
<dbReference type="Proteomes" id="UP001519460">
    <property type="component" value="Unassembled WGS sequence"/>
</dbReference>
<evidence type="ECO:0000256" key="1">
    <source>
        <dbReference type="SAM" id="Phobius"/>
    </source>
</evidence>
<dbReference type="EMBL" id="JACVVK020000074">
    <property type="protein sequence ID" value="KAK7495561.1"/>
    <property type="molecule type" value="Genomic_DNA"/>
</dbReference>
<reference evidence="2 3" key="1">
    <citation type="journal article" date="2023" name="Sci. Data">
        <title>Genome assembly of the Korean intertidal mud-creeper Batillaria attramentaria.</title>
        <authorList>
            <person name="Patra A.K."/>
            <person name="Ho P.T."/>
            <person name="Jun S."/>
            <person name="Lee S.J."/>
            <person name="Kim Y."/>
            <person name="Won Y.J."/>
        </authorList>
    </citation>
    <scope>NUCLEOTIDE SEQUENCE [LARGE SCALE GENOMIC DNA]</scope>
    <source>
        <strain evidence="2">Wonlab-2016</strain>
    </source>
</reference>
<protein>
    <submittedName>
        <fullName evidence="2">Uncharacterized protein</fullName>
    </submittedName>
</protein>
<keyword evidence="1" id="KW-0812">Transmembrane</keyword>
<comment type="caution">
    <text evidence="2">The sequence shown here is derived from an EMBL/GenBank/DDBJ whole genome shotgun (WGS) entry which is preliminary data.</text>
</comment>
<proteinExistence type="predicted"/>
<dbReference type="AlphaFoldDB" id="A0ABD0L8G9"/>
<sequence length="135" mass="15678">MFTALATDLQWTDGTNKLYMIWLDFNLICCLHLAGLLCLLDRDAVNPSCHSRLFTRMQFSAETLKKHIGTLTYRSNCQLDVPEKWTYRSTLNSGDRVQTAHWTYLGPNWSARGHFNTTQVTHLQALMLWIWLVVD</sequence>
<keyword evidence="1" id="KW-0472">Membrane</keyword>
<name>A0ABD0L8G9_9CAEN</name>
<keyword evidence="3" id="KW-1185">Reference proteome</keyword>
<gene>
    <name evidence="2" type="ORF">BaRGS_00013259</name>
</gene>
<keyword evidence="1" id="KW-1133">Transmembrane helix</keyword>
<evidence type="ECO:0000313" key="3">
    <source>
        <dbReference type="Proteomes" id="UP001519460"/>
    </source>
</evidence>
<accession>A0ABD0L8G9</accession>